<dbReference type="GO" id="GO:0000155">
    <property type="term" value="F:phosphorelay sensor kinase activity"/>
    <property type="evidence" value="ECO:0007669"/>
    <property type="project" value="InterPro"/>
</dbReference>
<evidence type="ECO:0000256" key="13">
    <source>
        <dbReference type="ARBA" id="ARBA00057300"/>
    </source>
</evidence>
<dbReference type="Gene3D" id="1.20.120.620">
    <property type="entry name" value="Backbone structure of the membrane domain of e. Coli histidine kinase receptor kdpd"/>
    <property type="match status" value="1"/>
</dbReference>
<dbReference type="InterPro" id="IPR004358">
    <property type="entry name" value="Sig_transdc_His_kin-like_C"/>
</dbReference>
<keyword evidence="9" id="KW-0067">ATP-binding</keyword>
<dbReference type="FunFam" id="1.10.287.130:FF:000001">
    <property type="entry name" value="Two-component sensor histidine kinase"/>
    <property type="match status" value="1"/>
</dbReference>
<dbReference type="InterPro" id="IPR038318">
    <property type="entry name" value="KdpD_sf"/>
</dbReference>
<dbReference type="InterPro" id="IPR027417">
    <property type="entry name" value="P-loop_NTPase"/>
</dbReference>
<dbReference type="FunFam" id="3.30.565.10:FF:000042">
    <property type="entry name" value="Two-component sensor histidine kinase KdpD"/>
    <property type="match status" value="1"/>
</dbReference>
<evidence type="ECO:0000256" key="14">
    <source>
        <dbReference type="SAM" id="Phobius"/>
    </source>
</evidence>
<dbReference type="InterPro" id="IPR003852">
    <property type="entry name" value="Sig_transdc_His_kinase_KdpD_N"/>
</dbReference>
<dbReference type="FunFam" id="3.40.50.300:FF:000483">
    <property type="entry name" value="Sensor histidine kinase KdpD"/>
    <property type="match status" value="1"/>
</dbReference>
<keyword evidence="8" id="KW-0418">Kinase</keyword>
<dbReference type="InterPro" id="IPR036890">
    <property type="entry name" value="HATPase_C_sf"/>
</dbReference>
<dbReference type="InterPro" id="IPR052023">
    <property type="entry name" value="Histidine_kinase_KdpD"/>
</dbReference>
<dbReference type="InterPro" id="IPR003018">
    <property type="entry name" value="GAF"/>
</dbReference>
<proteinExistence type="predicted"/>
<evidence type="ECO:0000256" key="9">
    <source>
        <dbReference type="ARBA" id="ARBA00022840"/>
    </source>
</evidence>
<keyword evidence="12 14" id="KW-0472">Membrane</keyword>
<keyword evidence="17" id="KW-1185">Reference proteome</keyword>
<feature type="transmembrane region" description="Helical" evidence="14">
    <location>
        <begin position="447"/>
        <end position="468"/>
    </location>
</feature>
<feature type="transmembrane region" description="Helical" evidence="14">
    <location>
        <begin position="424"/>
        <end position="440"/>
    </location>
</feature>
<dbReference type="AlphaFoldDB" id="A0A0P6YLC8"/>
<evidence type="ECO:0000313" key="17">
    <source>
        <dbReference type="Proteomes" id="UP000050277"/>
    </source>
</evidence>
<comment type="function">
    <text evidence="13">Member of the two-component regulatory system KdpD/KdpE involved in the regulation of the kdp operon. KdpD may function as a membrane-associated protein kinase that phosphorylates KdpE in response to environmental signals.</text>
</comment>
<organism evidence="16 17">
    <name type="scientific">Herpetosiphon geysericola</name>
    <dbReference type="NCBI Taxonomy" id="70996"/>
    <lineage>
        <taxon>Bacteria</taxon>
        <taxon>Bacillati</taxon>
        <taxon>Chloroflexota</taxon>
        <taxon>Chloroflexia</taxon>
        <taxon>Herpetosiphonales</taxon>
        <taxon>Herpetosiphonaceae</taxon>
        <taxon>Herpetosiphon</taxon>
    </lineage>
</organism>
<dbReference type="InterPro" id="IPR014729">
    <property type="entry name" value="Rossmann-like_a/b/a_fold"/>
</dbReference>
<protein>
    <recommendedName>
        <fullName evidence="3">histidine kinase</fullName>
        <ecNumber evidence="3">2.7.13.3</ecNumber>
    </recommendedName>
</protein>
<evidence type="ECO:0000256" key="4">
    <source>
        <dbReference type="ARBA" id="ARBA00022553"/>
    </source>
</evidence>
<dbReference type="EC" id="2.7.13.3" evidence="3"/>
<keyword evidence="11" id="KW-0902">Two-component regulatory system</keyword>
<evidence type="ECO:0000256" key="10">
    <source>
        <dbReference type="ARBA" id="ARBA00022989"/>
    </source>
</evidence>
<dbReference type="EMBL" id="LGKP01000005">
    <property type="protein sequence ID" value="KPL91429.1"/>
    <property type="molecule type" value="Genomic_DNA"/>
</dbReference>
<evidence type="ECO:0000256" key="6">
    <source>
        <dbReference type="ARBA" id="ARBA00022692"/>
    </source>
</evidence>
<dbReference type="SUPFAM" id="SSF52540">
    <property type="entry name" value="P-loop containing nucleoside triphosphate hydrolases"/>
    <property type="match status" value="1"/>
</dbReference>
<dbReference type="Proteomes" id="UP000050277">
    <property type="component" value="Unassembled WGS sequence"/>
</dbReference>
<keyword evidence="7" id="KW-0547">Nucleotide-binding</keyword>
<dbReference type="Pfam" id="PF02518">
    <property type="entry name" value="HATPase_c"/>
    <property type="match status" value="1"/>
</dbReference>
<dbReference type="SUPFAM" id="SSF55781">
    <property type="entry name" value="GAF domain-like"/>
    <property type="match status" value="1"/>
</dbReference>
<dbReference type="InterPro" id="IPR006016">
    <property type="entry name" value="UspA"/>
</dbReference>
<evidence type="ECO:0000259" key="15">
    <source>
        <dbReference type="PROSITE" id="PS50109"/>
    </source>
</evidence>
<evidence type="ECO:0000256" key="12">
    <source>
        <dbReference type="ARBA" id="ARBA00023136"/>
    </source>
</evidence>
<evidence type="ECO:0000256" key="2">
    <source>
        <dbReference type="ARBA" id="ARBA00004141"/>
    </source>
</evidence>
<dbReference type="InterPro" id="IPR005467">
    <property type="entry name" value="His_kinase_dom"/>
</dbReference>
<keyword evidence="6 14" id="KW-0812">Transmembrane</keyword>
<keyword evidence="10 14" id="KW-1133">Transmembrane helix</keyword>
<keyword evidence="4" id="KW-0597">Phosphoprotein</keyword>
<dbReference type="CDD" id="cd00082">
    <property type="entry name" value="HisKA"/>
    <property type="match status" value="1"/>
</dbReference>
<evidence type="ECO:0000256" key="8">
    <source>
        <dbReference type="ARBA" id="ARBA00022777"/>
    </source>
</evidence>
<dbReference type="InterPro" id="IPR036097">
    <property type="entry name" value="HisK_dim/P_sf"/>
</dbReference>
<comment type="caution">
    <text evidence="16">The sequence shown here is derived from an EMBL/GenBank/DDBJ whole genome shotgun (WGS) entry which is preliminary data.</text>
</comment>
<dbReference type="OrthoDB" id="9806130at2"/>
<dbReference type="GO" id="GO:0005524">
    <property type="term" value="F:ATP binding"/>
    <property type="evidence" value="ECO:0007669"/>
    <property type="project" value="UniProtKB-KW"/>
</dbReference>
<feature type="transmembrane region" description="Helical" evidence="14">
    <location>
        <begin position="474"/>
        <end position="497"/>
    </location>
</feature>
<dbReference type="Gene3D" id="3.30.450.40">
    <property type="match status" value="1"/>
</dbReference>
<evidence type="ECO:0000256" key="7">
    <source>
        <dbReference type="ARBA" id="ARBA00022741"/>
    </source>
</evidence>
<dbReference type="CDD" id="cd01987">
    <property type="entry name" value="USP_KdpD-like"/>
    <property type="match status" value="1"/>
</dbReference>
<dbReference type="Gene3D" id="1.10.287.130">
    <property type="match status" value="1"/>
</dbReference>
<dbReference type="SUPFAM" id="SSF55874">
    <property type="entry name" value="ATPase domain of HSP90 chaperone/DNA topoisomerase II/histidine kinase"/>
    <property type="match status" value="1"/>
</dbReference>
<dbReference type="CDD" id="cd00075">
    <property type="entry name" value="HATPase"/>
    <property type="match status" value="1"/>
</dbReference>
<dbReference type="Pfam" id="PF13493">
    <property type="entry name" value="DUF4118"/>
    <property type="match status" value="1"/>
</dbReference>
<keyword evidence="5" id="KW-0808">Transferase</keyword>
<dbReference type="InterPro" id="IPR003661">
    <property type="entry name" value="HisK_dim/P_dom"/>
</dbReference>
<dbReference type="SUPFAM" id="SSF47384">
    <property type="entry name" value="Homodimeric domain of signal transducing histidine kinase"/>
    <property type="match status" value="1"/>
</dbReference>
<evidence type="ECO:0000256" key="5">
    <source>
        <dbReference type="ARBA" id="ARBA00022679"/>
    </source>
</evidence>
<dbReference type="PANTHER" id="PTHR45569">
    <property type="entry name" value="SENSOR PROTEIN KDPD"/>
    <property type="match status" value="1"/>
</dbReference>
<dbReference type="Pfam" id="PF02702">
    <property type="entry name" value="KdpD"/>
    <property type="match status" value="1"/>
</dbReference>
<accession>A0A0P6YLC8</accession>
<dbReference type="SMART" id="SM00387">
    <property type="entry name" value="HATPase_c"/>
    <property type="match status" value="1"/>
</dbReference>
<dbReference type="Pfam" id="PF00512">
    <property type="entry name" value="HisKA"/>
    <property type="match status" value="1"/>
</dbReference>
<dbReference type="Gene3D" id="3.40.50.620">
    <property type="entry name" value="HUPs"/>
    <property type="match status" value="1"/>
</dbReference>
<gene>
    <name evidence="16" type="ORF">SE18_01885</name>
</gene>
<dbReference type="SMART" id="SM00388">
    <property type="entry name" value="HisKA"/>
    <property type="match status" value="1"/>
</dbReference>
<dbReference type="Pfam" id="PF00582">
    <property type="entry name" value="Usp"/>
    <property type="match status" value="1"/>
</dbReference>
<sequence>MEHQRPNPDHLLERIQHTSQQAQRGRLKVFFGAAAGVGKTYAMLQAAQQRHAEGVEVLVGYIETHGRAETDALLVGLPQLPALQVEYRGTTLREFDLDAALERKPSLILVDELAHSNPPNSRHAKRWQDIDELLHAGIDVYTTVNVQHLASLNDLVAQVTGVIVRETVPDAVLESADEVELIDLPPDELLGRLNEGKIYIASQAAQAARNFFRKGNLIALRELALRRTADRVDAQMQRYRSDHAIPTTWPTRERLLVGVGPSPLSERLVRATRRMATDLRAEWIVAYVETPKQLRLSEADRDRVTATLRLAESLGAQIVTLGGINPGDEIVRYARQRNVSKIVVGKPAKPRWRELLFGSIVDQLIRQSGEIDVYVISGEHDDTHNTQTKPSQQPKPATINYVKSIGIIGLCTIVAQAIFPHLELSNLIMLYLLGVTWVAARYGRGPAICASLLSVAAFDFFFVQPYLTFAVSDVQYLLTFLVMLVVALTISTLTVQIQAQAETARQRERRTAALYAMTREFASIRGLDNLLQTAVQHISSVFEGQAAILLPNAKGQVRAVVGHQAAFINDQRELITAQWVYDHQQKAGMHSDTLPSAQAMYLPLVATRGIVGVLALQPEQPRRLLDPSHGHLLETFANQTTVAIERAHLAEEAQAASVQIETERMRNSLLSSVSHDLRTPLAAISGAASTLLDQNNQFDQQVQHELIQMIADEGERLNRLLSNLLDMTRLEAGAVQVHKEWQALEEVIGTALARLSPQIDQRPISIDVPKQAFVAFDSVLIEQVLVNLLENSLKYTPSSSPIEIRAIQQVAMIEVQIADHGPGIPASALETIFEKFFRLQTNRSASSGVGLGLTICRGIIEAHGGTIWAENRPTGGTIFAFTLPIDGQPPQIHEE</sequence>
<dbReference type="InterPro" id="IPR003594">
    <property type="entry name" value="HATPase_dom"/>
</dbReference>
<dbReference type="InterPro" id="IPR029016">
    <property type="entry name" value="GAF-like_dom_sf"/>
</dbReference>
<dbReference type="PANTHER" id="PTHR45569:SF1">
    <property type="entry name" value="SENSOR PROTEIN KDPD"/>
    <property type="match status" value="1"/>
</dbReference>
<dbReference type="RefSeq" id="WP_054532724.1">
    <property type="nucleotide sequence ID" value="NZ_LGKP01000005.1"/>
</dbReference>
<dbReference type="SUPFAM" id="SSF52402">
    <property type="entry name" value="Adenine nucleotide alpha hydrolases-like"/>
    <property type="match status" value="1"/>
</dbReference>
<dbReference type="Gene3D" id="3.30.565.10">
    <property type="entry name" value="Histidine kinase-like ATPase, C-terminal domain"/>
    <property type="match status" value="1"/>
</dbReference>
<dbReference type="GO" id="GO:0005737">
    <property type="term" value="C:cytoplasm"/>
    <property type="evidence" value="ECO:0007669"/>
    <property type="project" value="UniProtKB-ARBA"/>
</dbReference>
<dbReference type="PRINTS" id="PR00344">
    <property type="entry name" value="BCTRLSENSOR"/>
</dbReference>
<dbReference type="InterPro" id="IPR025201">
    <property type="entry name" value="KdpD_TM"/>
</dbReference>
<dbReference type="GO" id="GO:0042802">
    <property type="term" value="F:identical protein binding"/>
    <property type="evidence" value="ECO:0007669"/>
    <property type="project" value="UniProtKB-ARBA"/>
</dbReference>
<dbReference type="PATRIC" id="fig|70996.4.peg.1254"/>
<dbReference type="STRING" id="70996.SE18_01885"/>
<evidence type="ECO:0000256" key="1">
    <source>
        <dbReference type="ARBA" id="ARBA00000085"/>
    </source>
</evidence>
<name>A0A0P6YLC8_9CHLR</name>
<evidence type="ECO:0000313" key="16">
    <source>
        <dbReference type="EMBL" id="KPL91429.1"/>
    </source>
</evidence>
<feature type="domain" description="Histidine kinase" evidence="15">
    <location>
        <begin position="672"/>
        <end position="887"/>
    </location>
</feature>
<reference evidence="16 17" key="1">
    <citation type="submission" date="2015-07" db="EMBL/GenBank/DDBJ databases">
        <title>Whole genome sequence of Herpetosiphon geysericola DSM 7119.</title>
        <authorList>
            <person name="Hemp J."/>
            <person name="Ward L.M."/>
            <person name="Pace L.A."/>
            <person name="Fischer W.W."/>
        </authorList>
    </citation>
    <scope>NUCLEOTIDE SEQUENCE [LARGE SCALE GENOMIC DNA]</scope>
    <source>
        <strain evidence="16 17">DSM 7119</strain>
    </source>
</reference>
<dbReference type="Pfam" id="PF13492">
    <property type="entry name" value="GAF_3"/>
    <property type="match status" value="1"/>
</dbReference>
<comment type="subcellular location">
    <subcellularLocation>
        <location evidence="2">Membrane</location>
        <topology evidence="2">Multi-pass membrane protein</topology>
    </subcellularLocation>
</comment>
<evidence type="ECO:0000256" key="3">
    <source>
        <dbReference type="ARBA" id="ARBA00012438"/>
    </source>
</evidence>
<dbReference type="Gene3D" id="3.40.50.300">
    <property type="entry name" value="P-loop containing nucleotide triphosphate hydrolases"/>
    <property type="match status" value="1"/>
</dbReference>
<dbReference type="PROSITE" id="PS50109">
    <property type="entry name" value="HIS_KIN"/>
    <property type="match status" value="1"/>
</dbReference>
<dbReference type="GO" id="GO:0005886">
    <property type="term" value="C:plasma membrane"/>
    <property type="evidence" value="ECO:0007669"/>
    <property type="project" value="TreeGrafter"/>
</dbReference>
<evidence type="ECO:0000256" key="11">
    <source>
        <dbReference type="ARBA" id="ARBA00023012"/>
    </source>
</evidence>
<comment type="catalytic activity">
    <reaction evidence="1">
        <text>ATP + protein L-histidine = ADP + protein N-phospho-L-histidine.</text>
        <dbReference type="EC" id="2.7.13.3"/>
    </reaction>
</comment>